<evidence type="ECO:0000256" key="5">
    <source>
        <dbReference type="ARBA" id="ARBA00023136"/>
    </source>
</evidence>
<evidence type="ECO:0000256" key="4">
    <source>
        <dbReference type="ARBA" id="ARBA00022989"/>
    </source>
</evidence>
<feature type="transmembrane region" description="Helical" evidence="6">
    <location>
        <begin position="418"/>
        <end position="438"/>
    </location>
</feature>
<comment type="similarity">
    <text evidence="2">Belongs to the major facilitator superfamily. Nitrate/nitrite porter (TC 2.A.1.8) family.</text>
</comment>
<keyword evidence="5 6" id="KW-0472">Membrane</keyword>
<keyword evidence="3 6" id="KW-0812">Transmembrane</keyword>
<dbReference type="GO" id="GO:0015112">
    <property type="term" value="F:nitrate transmembrane transporter activity"/>
    <property type="evidence" value="ECO:0007669"/>
    <property type="project" value="InterPro"/>
</dbReference>
<dbReference type="SUPFAM" id="SSF103473">
    <property type="entry name" value="MFS general substrate transporter"/>
    <property type="match status" value="1"/>
</dbReference>
<dbReference type="PANTHER" id="PTHR23515">
    <property type="entry name" value="HIGH-AFFINITY NITRATE TRANSPORTER 2.3"/>
    <property type="match status" value="1"/>
</dbReference>
<comment type="subcellular location">
    <subcellularLocation>
        <location evidence="1">Cell membrane</location>
        <topology evidence="1">Multi-pass membrane protein</topology>
    </subcellularLocation>
</comment>
<dbReference type="GO" id="GO:0005886">
    <property type="term" value="C:plasma membrane"/>
    <property type="evidence" value="ECO:0007669"/>
    <property type="project" value="UniProtKB-SubCell"/>
</dbReference>
<dbReference type="Gene3D" id="1.20.1250.20">
    <property type="entry name" value="MFS general substrate transporter like domains"/>
    <property type="match status" value="1"/>
</dbReference>
<reference evidence="7 8" key="1">
    <citation type="submission" date="2014-07" db="EMBL/GenBank/DDBJ databases">
        <authorList>
            <person name="McCorrison J."/>
            <person name="Sanka R."/>
            <person name="Torralba M."/>
            <person name="Gillis M."/>
            <person name="Haft D.H."/>
            <person name="Methe B."/>
            <person name="Sutton G."/>
            <person name="Nelson K.E."/>
        </authorList>
    </citation>
    <scope>NUCLEOTIDE SEQUENCE [LARGE SCALE GENOMIC DNA]</scope>
    <source>
        <strain evidence="7 8">DNF00314</strain>
    </source>
</reference>
<protein>
    <submittedName>
        <fullName evidence="7">Nitrate/nitrite transporter NarK</fullName>
    </submittedName>
</protein>
<feature type="transmembrane region" description="Helical" evidence="6">
    <location>
        <begin position="138"/>
        <end position="163"/>
    </location>
</feature>
<keyword evidence="4 6" id="KW-1133">Transmembrane helix</keyword>
<evidence type="ECO:0000256" key="2">
    <source>
        <dbReference type="ARBA" id="ARBA00008432"/>
    </source>
</evidence>
<dbReference type="InterPro" id="IPR044772">
    <property type="entry name" value="NO3_transporter"/>
</dbReference>
<sequence length="447" mass="48269">MSDTNVMNILGSHPTRKEILAHWEPENPEFWEKFGKKIATQNLWTSTWSLLIAFVAWTLWATIAANLNKVGFHFTDAEIFSLAALPGLVGATFRFVYTYMPGLLGGKTWTFISTAILLIPIIWLGQALGDTSTSYDTFFYIVSLLGLAGANFASSMANIGFFFPKAKKGTAAGINGGLGNLGVSVIFLASPIVTGLSFGGLLGNGLVTTNGNILYLQNLSYFGVASIIITLLLIALFMDDLPTPKPNPKAILSIISNKHTWLLTWLYTCGFGSFIGYSAALAILVAKEFPEVSFSFAAFLGPFIGASLRSVGGWLADKVNSGASVTFWSLLLLLVTAIGVLTGIQVHNFILFFISFMILFLSTGFANGAIFRMIPFVFPDNLQASLVTGFTASVAAYGAFFIPKLFGIAYSNFGEVAPAFYVLIAFTLISTIITWIYYARKGASIKA</sequence>
<dbReference type="AlphaFoldDB" id="A0A096AJT5"/>
<accession>A0A096AJT5</accession>
<evidence type="ECO:0000256" key="3">
    <source>
        <dbReference type="ARBA" id="ARBA00022692"/>
    </source>
</evidence>
<feature type="transmembrane region" description="Helical" evidence="6">
    <location>
        <begin position="79"/>
        <end position="97"/>
    </location>
</feature>
<feature type="transmembrane region" description="Helical" evidence="6">
    <location>
        <begin position="386"/>
        <end position="406"/>
    </location>
</feature>
<evidence type="ECO:0000313" key="8">
    <source>
        <dbReference type="Proteomes" id="UP000029628"/>
    </source>
</evidence>
<feature type="transmembrane region" description="Helical" evidence="6">
    <location>
        <begin position="259"/>
        <end position="286"/>
    </location>
</feature>
<feature type="transmembrane region" description="Helical" evidence="6">
    <location>
        <begin position="175"/>
        <end position="199"/>
    </location>
</feature>
<dbReference type="EMBL" id="JRNT01000026">
    <property type="protein sequence ID" value="KGF46866.1"/>
    <property type="molecule type" value="Genomic_DNA"/>
</dbReference>
<comment type="caution">
    <text evidence="7">The sequence shown here is derived from an EMBL/GenBank/DDBJ whole genome shotgun (WGS) entry which is preliminary data.</text>
</comment>
<feature type="transmembrane region" description="Helical" evidence="6">
    <location>
        <begin position="350"/>
        <end position="374"/>
    </location>
</feature>
<dbReference type="InterPro" id="IPR011701">
    <property type="entry name" value="MFS"/>
</dbReference>
<name>A0A096AJT5_9FIRM</name>
<feature type="transmembrane region" description="Helical" evidence="6">
    <location>
        <begin position="323"/>
        <end position="344"/>
    </location>
</feature>
<evidence type="ECO:0000256" key="1">
    <source>
        <dbReference type="ARBA" id="ARBA00004651"/>
    </source>
</evidence>
<keyword evidence="8" id="KW-1185">Reference proteome</keyword>
<dbReference type="Proteomes" id="UP000029628">
    <property type="component" value="Unassembled WGS sequence"/>
</dbReference>
<dbReference type="RefSeq" id="WP_038152946.1">
    <property type="nucleotide sequence ID" value="NZ_JRNT01000026.1"/>
</dbReference>
<dbReference type="eggNOG" id="COG2223">
    <property type="taxonomic scope" value="Bacteria"/>
</dbReference>
<organism evidence="7 8">
    <name type="scientific">Veillonella montpellierensis DNF00314</name>
    <dbReference type="NCBI Taxonomy" id="1401067"/>
    <lineage>
        <taxon>Bacteria</taxon>
        <taxon>Bacillati</taxon>
        <taxon>Bacillota</taxon>
        <taxon>Negativicutes</taxon>
        <taxon>Veillonellales</taxon>
        <taxon>Veillonellaceae</taxon>
        <taxon>Veillonella</taxon>
    </lineage>
</organism>
<gene>
    <name evidence="7" type="ORF">HMPREF0872_06980</name>
</gene>
<dbReference type="Pfam" id="PF07690">
    <property type="entry name" value="MFS_1"/>
    <property type="match status" value="1"/>
</dbReference>
<proteinExistence type="inferred from homology"/>
<evidence type="ECO:0000313" key="7">
    <source>
        <dbReference type="EMBL" id="KGF46866.1"/>
    </source>
</evidence>
<dbReference type="InterPro" id="IPR036259">
    <property type="entry name" value="MFS_trans_sf"/>
</dbReference>
<feature type="transmembrane region" description="Helical" evidence="6">
    <location>
        <begin position="43"/>
        <end position="67"/>
    </location>
</feature>
<evidence type="ECO:0000256" key="6">
    <source>
        <dbReference type="SAM" id="Phobius"/>
    </source>
</evidence>
<feature type="transmembrane region" description="Helical" evidence="6">
    <location>
        <begin position="292"/>
        <end position="311"/>
    </location>
</feature>
<feature type="transmembrane region" description="Helical" evidence="6">
    <location>
        <begin position="109"/>
        <end position="126"/>
    </location>
</feature>
<feature type="transmembrane region" description="Helical" evidence="6">
    <location>
        <begin position="219"/>
        <end position="238"/>
    </location>
</feature>